<name>A0A417Y1A6_9ACTN</name>
<dbReference type="Pfam" id="PF02300">
    <property type="entry name" value="Fumarate_red_C"/>
    <property type="match status" value="1"/>
</dbReference>
<dbReference type="PIRSF" id="PIRSF000180">
    <property type="entry name" value="FrdC"/>
    <property type="match status" value="1"/>
</dbReference>
<dbReference type="InterPro" id="IPR034804">
    <property type="entry name" value="SQR/QFR_C/D"/>
</dbReference>
<dbReference type="InterPro" id="IPR003510">
    <property type="entry name" value="Fumarate_red_C"/>
</dbReference>
<keyword evidence="2 5" id="KW-0812">Transmembrane</keyword>
<protein>
    <submittedName>
        <fullName evidence="6">Fumarate reductase subunit C</fullName>
    </submittedName>
</protein>
<evidence type="ECO:0000313" key="7">
    <source>
        <dbReference type="Proteomes" id="UP000283644"/>
    </source>
</evidence>
<gene>
    <name evidence="6" type="ORF">D0Z08_13985</name>
</gene>
<evidence type="ECO:0000256" key="2">
    <source>
        <dbReference type="ARBA" id="ARBA00022692"/>
    </source>
</evidence>
<keyword evidence="3 5" id="KW-1133">Transmembrane helix</keyword>
<feature type="transmembrane region" description="Helical" evidence="5">
    <location>
        <begin position="27"/>
        <end position="52"/>
    </location>
</feature>
<evidence type="ECO:0000256" key="5">
    <source>
        <dbReference type="SAM" id="Phobius"/>
    </source>
</evidence>
<dbReference type="EMBL" id="QXGH01000017">
    <property type="protein sequence ID" value="RHW26440.1"/>
    <property type="molecule type" value="Genomic_DNA"/>
</dbReference>
<feature type="transmembrane region" description="Helical" evidence="5">
    <location>
        <begin position="72"/>
        <end position="92"/>
    </location>
</feature>
<evidence type="ECO:0000313" key="6">
    <source>
        <dbReference type="EMBL" id="RHW26440.1"/>
    </source>
</evidence>
<dbReference type="Gene3D" id="1.20.1300.10">
    <property type="entry name" value="Fumarate reductase/succinate dehydrogenase, transmembrane subunit"/>
    <property type="match status" value="1"/>
</dbReference>
<dbReference type="AlphaFoldDB" id="A0A417Y1A6"/>
<sequence>MSTPRATEVRVYNRPMSTWWWTRRRTYFVFVMRELSSIFVAWFVGFLLAFVYSVGRSEAAYQDFLDWAATPWVVVINVIAAAFLALHVVTWFSLTPQAMDVRIGGQKAPAAAIIASQYVGLAVVSAFVLWLVTR</sequence>
<evidence type="ECO:0000256" key="1">
    <source>
        <dbReference type="ARBA" id="ARBA00022475"/>
    </source>
</evidence>
<feature type="transmembrane region" description="Helical" evidence="5">
    <location>
        <begin position="112"/>
        <end position="132"/>
    </location>
</feature>
<comment type="caution">
    <text evidence="6">The sequence shown here is derived from an EMBL/GenBank/DDBJ whole genome shotgun (WGS) entry which is preliminary data.</text>
</comment>
<keyword evidence="4 5" id="KW-0472">Membrane</keyword>
<organism evidence="6 7">
    <name type="scientific">Nocardioides immobilis</name>
    <dbReference type="NCBI Taxonomy" id="2049295"/>
    <lineage>
        <taxon>Bacteria</taxon>
        <taxon>Bacillati</taxon>
        <taxon>Actinomycetota</taxon>
        <taxon>Actinomycetes</taxon>
        <taxon>Propionibacteriales</taxon>
        <taxon>Nocardioidaceae</taxon>
        <taxon>Nocardioides</taxon>
    </lineage>
</organism>
<evidence type="ECO:0000256" key="4">
    <source>
        <dbReference type="ARBA" id="ARBA00023136"/>
    </source>
</evidence>
<dbReference type="GO" id="GO:0016020">
    <property type="term" value="C:membrane"/>
    <property type="evidence" value="ECO:0007669"/>
    <property type="project" value="InterPro"/>
</dbReference>
<dbReference type="SUPFAM" id="SSF81343">
    <property type="entry name" value="Fumarate reductase respiratory complex transmembrane subunits"/>
    <property type="match status" value="1"/>
</dbReference>
<dbReference type="Proteomes" id="UP000283644">
    <property type="component" value="Unassembled WGS sequence"/>
</dbReference>
<keyword evidence="1" id="KW-1003">Cell membrane</keyword>
<proteinExistence type="predicted"/>
<keyword evidence="7" id="KW-1185">Reference proteome</keyword>
<dbReference type="RefSeq" id="WP_118925853.1">
    <property type="nucleotide sequence ID" value="NZ_QXGH01000017.1"/>
</dbReference>
<dbReference type="OrthoDB" id="8909678at2"/>
<evidence type="ECO:0000256" key="3">
    <source>
        <dbReference type="ARBA" id="ARBA00022989"/>
    </source>
</evidence>
<reference evidence="6 7" key="1">
    <citation type="submission" date="2018-09" db="EMBL/GenBank/DDBJ databases">
        <title>Genome sequencing of Nocardioides immobilis CCTCC AB 2017083 for comparison to Nocardioides silvaticus.</title>
        <authorList>
            <person name="Li C."/>
            <person name="Wang G."/>
        </authorList>
    </citation>
    <scope>NUCLEOTIDE SEQUENCE [LARGE SCALE GENOMIC DNA]</scope>
    <source>
        <strain evidence="6 7">CCTCC AB 2017083</strain>
    </source>
</reference>
<accession>A0A417Y1A6</accession>